<keyword evidence="1" id="KW-0472">Membrane</keyword>
<evidence type="ECO:0000313" key="2">
    <source>
        <dbReference type="EMBL" id="TYP58527.1"/>
    </source>
</evidence>
<dbReference type="RefSeq" id="WP_148866094.1">
    <property type="nucleotide sequence ID" value="NZ_VNHO01000003.1"/>
</dbReference>
<name>A0A5S5AXD3_9FIRM</name>
<accession>A0A5S5AXD3</accession>
<evidence type="ECO:0000313" key="3">
    <source>
        <dbReference type="Proteomes" id="UP000322294"/>
    </source>
</evidence>
<dbReference type="PANTHER" id="PTHR37305">
    <property type="entry name" value="INTEGRAL MEMBRANE PROTEIN-RELATED"/>
    <property type="match status" value="1"/>
</dbReference>
<dbReference type="AlphaFoldDB" id="A0A5S5AXD3"/>
<feature type="transmembrane region" description="Helical" evidence="1">
    <location>
        <begin position="190"/>
        <end position="213"/>
    </location>
</feature>
<dbReference type="Pfam" id="PF12730">
    <property type="entry name" value="ABC2_membrane_4"/>
    <property type="match status" value="1"/>
</dbReference>
<sequence length="261" mass="29377">MKGLKRAFIAELLKLKHSNAIWISFAAFALGPIMGCLMIIILQNPILTHKLGIISSKAAILTFSADWNSYFSFLSQVVGFGGIIVFGFVASYIFGREYVDRTVRDLLSLPVSRAKILNAKLFVYIIWCSSLAISNLILGIIIGKALNLTNWEYKVFYENIKIYFITALLAMALGTPISLFALWSKGYLAALGFLVLTLILDQFIAITNLRYYFPWLIPGLYSGALGEFKSLLNIWSYLILAFTCAVCYALTIIWWEYTDHT</sequence>
<protein>
    <submittedName>
        <fullName evidence="2">ABC-2 type transport system permease protein</fullName>
    </submittedName>
</protein>
<keyword evidence="3" id="KW-1185">Reference proteome</keyword>
<organism evidence="2 3">
    <name type="scientific">Thermosediminibacter litoriperuensis</name>
    <dbReference type="NCBI Taxonomy" id="291989"/>
    <lineage>
        <taxon>Bacteria</taxon>
        <taxon>Bacillati</taxon>
        <taxon>Bacillota</taxon>
        <taxon>Clostridia</taxon>
        <taxon>Thermosediminibacterales</taxon>
        <taxon>Thermosediminibacteraceae</taxon>
        <taxon>Thermosediminibacter</taxon>
    </lineage>
</organism>
<proteinExistence type="predicted"/>
<feature type="transmembrane region" description="Helical" evidence="1">
    <location>
        <begin position="73"/>
        <end position="94"/>
    </location>
</feature>
<dbReference type="Proteomes" id="UP000322294">
    <property type="component" value="Unassembled WGS sequence"/>
</dbReference>
<evidence type="ECO:0000256" key="1">
    <source>
        <dbReference type="SAM" id="Phobius"/>
    </source>
</evidence>
<dbReference type="PANTHER" id="PTHR37305:SF1">
    <property type="entry name" value="MEMBRANE PROTEIN"/>
    <property type="match status" value="1"/>
</dbReference>
<feature type="transmembrane region" description="Helical" evidence="1">
    <location>
        <begin position="233"/>
        <end position="255"/>
    </location>
</feature>
<feature type="transmembrane region" description="Helical" evidence="1">
    <location>
        <begin position="121"/>
        <end position="142"/>
    </location>
</feature>
<reference evidence="2 3" key="1">
    <citation type="submission" date="2019-07" db="EMBL/GenBank/DDBJ databases">
        <title>Genomic Encyclopedia of Type Strains, Phase I: the one thousand microbial genomes (KMG-I) project.</title>
        <authorList>
            <person name="Kyrpides N."/>
        </authorList>
    </citation>
    <scope>NUCLEOTIDE SEQUENCE [LARGE SCALE GENOMIC DNA]</scope>
    <source>
        <strain evidence="2 3">DSM 16647</strain>
    </source>
</reference>
<keyword evidence="1" id="KW-1133">Transmembrane helix</keyword>
<keyword evidence="1" id="KW-0812">Transmembrane</keyword>
<feature type="transmembrane region" description="Helical" evidence="1">
    <location>
        <begin position="21"/>
        <end position="42"/>
    </location>
</feature>
<gene>
    <name evidence="2" type="ORF">LZ11_00373</name>
</gene>
<dbReference type="OrthoDB" id="4336274at2"/>
<feature type="transmembrane region" description="Helical" evidence="1">
    <location>
        <begin position="162"/>
        <end position="183"/>
    </location>
</feature>
<comment type="caution">
    <text evidence="2">The sequence shown here is derived from an EMBL/GenBank/DDBJ whole genome shotgun (WGS) entry which is preliminary data.</text>
</comment>
<dbReference type="EMBL" id="VNHO01000003">
    <property type="protein sequence ID" value="TYP58527.1"/>
    <property type="molecule type" value="Genomic_DNA"/>
</dbReference>